<organism evidence="1">
    <name type="scientific">Homalodisca liturata</name>
    <dbReference type="NCBI Taxonomy" id="320908"/>
    <lineage>
        <taxon>Eukaryota</taxon>
        <taxon>Metazoa</taxon>
        <taxon>Ecdysozoa</taxon>
        <taxon>Arthropoda</taxon>
        <taxon>Hexapoda</taxon>
        <taxon>Insecta</taxon>
        <taxon>Pterygota</taxon>
        <taxon>Neoptera</taxon>
        <taxon>Paraneoptera</taxon>
        <taxon>Hemiptera</taxon>
        <taxon>Auchenorrhyncha</taxon>
        <taxon>Membracoidea</taxon>
        <taxon>Cicadellidae</taxon>
        <taxon>Cicadellinae</taxon>
        <taxon>Proconiini</taxon>
        <taxon>Homalodisca</taxon>
    </lineage>
</organism>
<sequence>MIFTSYSDFVYWSTVFIRNSNLIKIQFSKETTGNGKGKNQLLKLPKSLATNRPIEPTPGTEKNLMSLKSRESHGCPGSITVSVKILGCKGKSVGLVYCRGRLFELVELPR</sequence>
<proteinExistence type="predicted"/>
<dbReference type="AlphaFoldDB" id="A0A1B6H909"/>
<accession>A0A1B6H909</accession>
<name>A0A1B6H909_9HEMI</name>
<gene>
    <name evidence="1" type="ORF">g.38429</name>
</gene>
<evidence type="ECO:0000313" key="1">
    <source>
        <dbReference type="EMBL" id="JAS71198.1"/>
    </source>
</evidence>
<reference evidence="1" key="1">
    <citation type="submission" date="2015-11" db="EMBL/GenBank/DDBJ databases">
        <title>De novo transcriptome assembly of four potential Pierce s Disease insect vectors from Arizona vineyards.</title>
        <authorList>
            <person name="Tassone E.E."/>
        </authorList>
    </citation>
    <scope>NUCLEOTIDE SEQUENCE</scope>
</reference>
<protein>
    <submittedName>
        <fullName evidence="1">Uncharacterized protein</fullName>
    </submittedName>
</protein>
<dbReference type="EMBL" id="GECU01036508">
    <property type="protein sequence ID" value="JAS71198.1"/>
    <property type="molecule type" value="Transcribed_RNA"/>
</dbReference>